<dbReference type="AlphaFoldDB" id="A0A3P7P1E2"/>
<feature type="domain" description="Topo IA-type catalytic" evidence="5">
    <location>
        <begin position="1"/>
        <end position="403"/>
    </location>
</feature>
<organism evidence="6 7">
    <name type="scientific">Dibothriocephalus latus</name>
    <name type="common">Fish tapeworm</name>
    <name type="synonym">Diphyllobothrium latum</name>
    <dbReference type="NCBI Taxonomy" id="60516"/>
    <lineage>
        <taxon>Eukaryota</taxon>
        <taxon>Metazoa</taxon>
        <taxon>Spiralia</taxon>
        <taxon>Lophotrochozoa</taxon>
        <taxon>Platyhelminthes</taxon>
        <taxon>Cestoda</taxon>
        <taxon>Eucestoda</taxon>
        <taxon>Diphyllobothriidea</taxon>
        <taxon>Diphyllobothriidae</taxon>
        <taxon>Dibothriocephalus</taxon>
    </lineage>
</organism>
<evidence type="ECO:0000256" key="4">
    <source>
        <dbReference type="RuleBase" id="RU362092"/>
    </source>
</evidence>
<dbReference type="GO" id="GO:0005634">
    <property type="term" value="C:nucleus"/>
    <property type="evidence" value="ECO:0007669"/>
    <property type="project" value="TreeGrafter"/>
</dbReference>
<dbReference type="Gene3D" id="1.10.290.10">
    <property type="entry name" value="Topoisomerase I, domain 4"/>
    <property type="match status" value="1"/>
</dbReference>
<dbReference type="OrthoDB" id="430051at2759"/>
<dbReference type="GO" id="GO:0006265">
    <property type="term" value="P:DNA topological change"/>
    <property type="evidence" value="ECO:0007669"/>
    <property type="project" value="InterPro"/>
</dbReference>
<dbReference type="SMART" id="SM00437">
    <property type="entry name" value="TOP1Ac"/>
    <property type="match status" value="1"/>
</dbReference>
<dbReference type="InterPro" id="IPR000380">
    <property type="entry name" value="Topo_IA"/>
</dbReference>
<dbReference type="InterPro" id="IPR023405">
    <property type="entry name" value="Topo_IA_core_domain"/>
</dbReference>
<comment type="similarity">
    <text evidence="4">Belongs to the type IA topoisomerase family.</text>
</comment>
<dbReference type="PANTHER" id="PTHR11390:SF20">
    <property type="entry name" value="DNA TOPOISOMERASE 3-BETA-1"/>
    <property type="match status" value="1"/>
</dbReference>
<sequence>MPYGCFRPVCDSNSKWCEKTADSLRDVFDVRIARKFFGVGAALLAIWVINLTKKVKVKQRPQGLNTVELLRIASASLGIGPHSTMATAERLYTSGFINYPRTESTAYPPSLDLKALLRPHASSPHSYLHFFEPTIHSMLGHFEPSQTLYLFFKANHPKWGSIVSELLKTGYSQPRAGHNAGDHPPIAPMRLALDLSGDAARIYDYVAQHFIATVSDASLIAQLPLFALMPDCRYEVTTVLISIGDEKFTASCSRVLEPGFTKILTWQAVEDTQLPDNILRAGATFSLADKPSLIEGQTGPPGYLTEAELITAMEKHGIGTDASIPVHIENICERAYVELQPGRKLKPTPLGIVLVHGYHSIDPELVLPHMRRAVEEQLNHIASGNANFRDVLQFVLAIFSAKFRFFVEHISFMDQLFEVSFSSLADCGKPLSR</sequence>
<dbReference type="GO" id="GO:0003677">
    <property type="term" value="F:DNA binding"/>
    <property type="evidence" value="ECO:0007669"/>
    <property type="project" value="UniProtKB-KW"/>
</dbReference>
<dbReference type="Proteomes" id="UP000281553">
    <property type="component" value="Unassembled WGS sequence"/>
</dbReference>
<dbReference type="CDD" id="cd00186">
    <property type="entry name" value="TOP1Ac"/>
    <property type="match status" value="1"/>
</dbReference>
<evidence type="ECO:0000256" key="3">
    <source>
        <dbReference type="ARBA" id="ARBA00023235"/>
    </source>
</evidence>
<evidence type="ECO:0000313" key="6">
    <source>
        <dbReference type="EMBL" id="VDN11736.1"/>
    </source>
</evidence>
<dbReference type="InterPro" id="IPR013497">
    <property type="entry name" value="Topo_IA_cen"/>
</dbReference>
<keyword evidence="2 4" id="KW-0238">DNA-binding</keyword>
<dbReference type="PANTHER" id="PTHR11390">
    <property type="entry name" value="PROKARYOTIC DNA TOPOISOMERASE"/>
    <property type="match status" value="1"/>
</dbReference>
<name>A0A3P7P1E2_DIBLA</name>
<dbReference type="SUPFAM" id="SSF56712">
    <property type="entry name" value="Prokaryotic type I DNA topoisomerase"/>
    <property type="match status" value="1"/>
</dbReference>
<evidence type="ECO:0000313" key="7">
    <source>
        <dbReference type="Proteomes" id="UP000281553"/>
    </source>
</evidence>
<keyword evidence="1 4" id="KW-0799">Topoisomerase</keyword>
<dbReference type="GO" id="GO:0003917">
    <property type="term" value="F:DNA topoisomerase type I (single strand cut, ATP-independent) activity"/>
    <property type="evidence" value="ECO:0007669"/>
    <property type="project" value="UniProtKB-EC"/>
</dbReference>
<evidence type="ECO:0000256" key="2">
    <source>
        <dbReference type="ARBA" id="ARBA00023125"/>
    </source>
</evidence>
<comment type="catalytic activity">
    <reaction evidence="4">
        <text>ATP-independent breakage of single-stranded DNA, followed by passage and rejoining.</text>
        <dbReference type="EC" id="5.6.2.1"/>
    </reaction>
</comment>
<evidence type="ECO:0000256" key="1">
    <source>
        <dbReference type="ARBA" id="ARBA00023029"/>
    </source>
</evidence>
<keyword evidence="3 4" id="KW-0413">Isomerase</keyword>
<dbReference type="EMBL" id="UYRU01052140">
    <property type="protein sequence ID" value="VDN11736.1"/>
    <property type="molecule type" value="Genomic_DNA"/>
</dbReference>
<dbReference type="Pfam" id="PF01131">
    <property type="entry name" value="Topoisom_bac"/>
    <property type="match status" value="2"/>
</dbReference>
<keyword evidence="7" id="KW-1185">Reference proteome</keyword>
<comment type="function">
    <text evidence="4">Introduces a single-strand break via transesterification at a target site in duplex DNA. Releases the supercoiling and torsional tension of DNA introduced during the DNA replication and transcription by transiently cleaving and rejoining one strand of the DNA duplex. The scissile phosphodiester is attacked by the catalytic tyrosine of the enzyme, resulting in the formation of a DNA-(5'-phosphotyrosyl)-enzyme intermediate and the expulsion of a 3'-OH DNA strand.</text>
</comment>
<dbReference type="InterPro" id="IPR013824">
    <property type="entry name" value="Topo_IA_cen_sub1"/>
</dbReference>
<dbReference type="Gene3D" id="1.10.460.10">
    <property type="entry name" value="Topoisomerase I, domain 2"/>
    <property type="match status" value="1"/>
</dbReference>
<proteinExistence type="inferred from homology"/>
<dbReference type="GO" id="GO:0006281">
    <property type="term" value="P:DNA repair"/>
    <property type="evidence" value="ECO:0007669"/>
    <property type="project" value="TreeGrafter"/>
</dbReference>
<evidence type="ECO:0000259" key="5">
    <source>
        <dbReference type="PROSITE" id="PS52039"/>
    </source>
</evidence>
<reference evidence="6 7" key="1">
    <citation type="submission" date="2018-11" db="EMBL/GenBank/DDBJ databases">
        <authorList>
            <consortium name="Pathogen Informatics"/>
        </authorList>
    </citation>
    <scope>NUCLEOTIDE SEQUENCE [LARGE SCALE GENOMIC DNA]</scope>
</reference>
<dbReference type="InterPro" id="IPR003602">
    <property type="entry name" value="Topo_IA_DNA-bd_dom"/>
</dbReference>
<dbReference type="EC" id="5.6.2.1" evidence="4"/>
<gene>
    <name evidence="6" type="ORF">DILT_LOCUS7567</name>
</gene>
<protein>
    <recommendedName>
        <fullName evidence="4">DNA topoisomerase</fullName>
        <ecNumber evidence="4">5.6.2.1</ecNumber>
    </recommendedName>
</protein>
<dbReference type="GO" id="GO:0006310">
    <property type="term" value="P:DNA recombination"/>
    <property type="evidence" value="ECO:0007669"/>
    <property type="project" value="TreeGrafter"/>
</dbReference>
<dbReference type="PROSITE" id="PS52039">
    <property type="entry name" value="TOPO_IA_2"/>
    <property type="match status" value="1"/>
</dbReference>
<dbReference type="InterPro" id="IPR013826">
    <property type="entry name" value="Topo_IA_cen_sub3"/>
</dbReference>
<accession>A0A3P7P1E2</accession>